<dbReference type="EMBL" id="CP035493">
    <property type="protein sequence ID" value="QAY71049.1"/>
    <property type="molecule type" value="Genomic_DNA"/>
</dbReference>
<protein>
    <submittedName>
        <fullName evidence="2">Alpha/beta hydrolase</fullName>
    </submittedName>
</protein>
<organism evidence="2 3">
    <name type="scientific">Xylanimonas protaetiae</name>
    <dbReference type="NCBI Taxonomy" id="2509457"/>
    <lineage>
        <taxon>Bacteria</taxon>
        <taxon>Bacillati</taxon>
        <taxon>Actinomycetota</taxon>
        <taxon>Actinomycetes</taxon>
        <taxon>Micrococcales</taxon>
        <taxon>Promicromonosporaceae</taxon>
        <taxon>Xylanimonas</taxon>
    </lineage>
</organism>
<dbReference type="RefSeq" id="WP_129189377.1">
    <property type="nucleotide sequence ID" value="NZ_CP035493.1"/>
</dbReference>
<name>A0A4P6F9U4_9MICO</name>
<keyword evidence="3" id="KW-1185">Reference proteome</keyword>
<dbReference type="GO" id="GO:0016787">
    <property type="term" value="F:hydrolase activity"/>
    <property type="evidence" value="ECO:0007669"/>
    <property type="project" value="UniProtKB-KW"/>
</dbReference>
<dbReference type="OrthoDB" id="9770427at2"/>
<dbReference type="InterPro" id="IPR029058">
    <property type="entry name" value="AB_hydrolase_fold"/>
</dbReference>
<gene>
    <name evidence="2" type="ORF">ET471_14240</name>
</gene>
<keyword evidence="2" id="KW-0378">Hydrolase</keyword>
<dbReference type="InterPro" id="IPR000073">
    <property type="entry name" value="AB_hydrolase_1"/>
</dbReference>
<dbReference type="KEGG" id="xya:ET471_14240"/>
<proteinExistence type="predicted"/>
<dbReference type="Proteomes" id="UP000292118">
    <property type="component" value="Chromosome"/>
</dbReference>
<dbReference type="Pfam" id="PF12697">
    <property type="entry name" value="Abhydrolase_6"/>
    <property type="match status" value="1"/>
</dbReference>
<feature type="domain" description="AB hydrolase-1" evidence="1">
    <location>
        <begin position="43"/>
        <end position="158"/>
    </location>
</feature>
<reference evidence="2 3" key="1">
    <citation type="submission" date="2019-01" db="EMBL/GenBank/DDBJ databases">
        <title>Genome sequencing of strain FW10M-9.</title>
        <authorList>
            <person name="Heo J."/>
            <person name="Kim S.-J."/>
            <person name="Kim J.-S."/>
            <person name="Hong S.-B."/>
            <person name="Kwon S.-W."/>
        </authorList>
    </citation>
    <scope>NUCLEOTIDE SEQUENCE [LARGE SCALE GENOMIC DNA]</scope>
    <source>
        <strain evidence="2 3">FW10M-9</strain>
    </source>
</reference>
<sequence length="229" mass="24950">MRRLARTLSWWAKDYAFAVRRQVRGTLRRRGARELGSGSLRPVVLLPGVWEPWGFLGSLGDTLHAAGHPVHVVPGLGRNGRPVADVARDVARLLQARDLRDVVLVAHSKGGLVGKCVMADLDPQRRVTHLVAVCTPFAGSAYARHLPSRTLRAFSPDNPTLRRLHERTDVNARITTITGVFDPHIPARVALPGATNVVLDDGGHFRLLDHPEVRAIVLDVASRAATTGP</sequence>
<evidence type="ECO:0000313" key="3">
    <source>
        <dbReference type="Proteomes" id="UP000292118"/>
    </source>
</evidence>
<dbReference type="SUPFAM" id="SSF53474">
    <property type="entry name" value="alpha/beta-Hydrolases"/>
    <property type="match status" value="1"/>
</dbReference>
<dbReference type="Gene3D" id="3.40.50.1820">
    <property type="entry name" value="alpha/beta hydrolase"/>
    <property type="match status" value="1"/>
</dbReference>
<accession>A0A4P6F9U4</accession>
<evidence type="ECO:0000313" key="2">
    <source>
        <dbReference type="EMBL" id="QAY71049.1"/>
    </source>
</evidence>
<dbReference type="AlphaFoldDB" id="A0A4P6F9U4"/>
<evidence type="ECO:0000259" key="1">
    <source>
        <dbReference type="Pfam" id="PF12697"/>
    </source>
</evidence>